<name>A0A1M6HBP6_9BACT</name>
<dbReference type="STRING" id="1168035.SAMN05444280_11327"/>
<feature type="domain" description="AAA" evidence="1">
    <location>
        <begin position="39"/>
        <end position="158"/>
    </location>
</feature>
<evidence type="ECO:0000313" key="4">
    <source>
        <dbReference type="Proteomes" id="UP000184050"/>
    </source>
</evidence>
<dbReference type="Proteomes" id="UP000184050">
    <property type="component" value="Unassembled WGS sequence"/>
</dbReference>
<dbReference type="RefSeq" id="WP_073168899.1">
    <property type="nucleotide sequence ID" value="NZ_FQZE01000013.1"/>
</dbReference>
<dbReference type="InterPro" id="IPR025420">
    <property type="entry name" value="DUF4143"/>
</dbReference>
<reference evidence="3 4" key="1">
    <citation type="submission" date="2016-11" db="EMBL/GenBank/DDBJ databases">
        <authorList>
            <person name="Jaros S."/>
            <person name="Januszkiewicz K."/>
            <person name="Wedrychowicz H."/>
        </authorList>
    </citation>
    <scope>NUCLEOTIDE SEQUENCE [LARGE SCALE GENOMIC DNA]</scope>
    <source>
        <strain evidence="3 4">DSM 27063</strain>
    </source>
</reference>
<accession>A0A1M6HBP6</accession>
<dbReference type="InterPro" id="IPR027417">
    <property type="entry name" value="P-loop_NTPase"/>
</dbReference>
<sequence>MLLESQIKEVFEYQNSYLDKLPEGTPREILEEIDLEEPHITILTGIRRSGKSTVLLQLKNKLQQYNYFSFEDPRLTAFEVNDFFKLEKIFESSNDTFLFDEIQNVEGWERYIRVLHDQKKKVILTGSNARILSKELGTSLTGRQIMYEIFPFSYTEFLKHLNLSTGIESFSEYLNSGGFPEFLISKKREVLLNLYNDLIYRDIVVRHGLRNPKALQELGVYLANNVGKEFSYNKLSKNFDLGSVNSVRSYISYFEDAFLFYTVPRFSFSLKQQAVNPKKVYAVDTGLISILSLSFSKDRGRLLENKVFIHLKRLEKEIYYFRKTGECDFIVSQNSRVEMIAQVCYELNNDNLSREINGLTEAMDELKFEEGYIFTFNQEDHIEKNGKTILVVPVWKLMSGK</sequence>
<feature type="domain" description="DUF4143" evidence="2">
    <location>
        <begin position="201"/>
        <end position="337"/>
    </location>
</feature>
<dbReference type="PANTHER" id="PTHR33295:SF8">
    <property type="entry name" value="AAA+ ATPASE DOMAIN-CONTAINING PROTEIN"/>
    <property type="match status" value="1"/>
</dbReference>
<dbReference type="Pfam" id="PF13173">
    <property type="entry name" value="AAA_14"/>
    <property type="match status" value="1"/>
</dbReference>
<dbReference type="InterPro" id="IPR041682">
    <property type="entry name" value="AAA_14"/>
</dbReference>
<protein>
    <recommendedName>
        <fullName evidence="5">AAA+ ATPase domain-containing protein</fullName>
    </recommendedName>
</protein>
<dbReference type="SUPFAM" id="SSF52540">
    <property type="entry name" value="P-loop containing nucleoside triphosphate hydrolases"/>
    <property type="match status" value="1"/>
</dbReference>
<dbReference type="OrthoDB" id="9801840at2"/>
<dbReference type="EMBL" id="FQZE01000013">
    <property type="protein sequence ID" value="SHJ19612.1"/>
    <property type="molecule type" value="Genomic_DNA"/>
</dbReference>
<evidence type="ECO:0000313" key="3">
    <source>
        <dbReference type="EMBL" id="SHJ19612.1"/>
    </source>
</evidence>
<dbReference type="PANTHER" id="PTHR33295">
    <property type="entry name" value="ATPASE"/>
    <property type="match status" value="1"/>
</dbReference>
<proteinExistence type="predicted"/>
<keyword evidence="4" id="KW-1185">Reference proteome</keyword>
<organism evidence="3 4">
    <name type="scientific">Tangfeifania diversioriginum</name>
    <dbReference type="NCBI Taxonomy" id="1168035"/>
    <lineage>
        <taxon>Bacteria</taxon>
        <taxon>Pseudomonadati</taxon>
        <taxon>Bacteroidota</taxon>
        <taxon>Bacteroidia</taxon>
        <taxon>Marinilabiliales</taxon>
        <taxon>Prolixibacteraceae</taxon>
        <taxon>Tangfeifania</taxon>
    </lineage>
</organism>
<dbReference type="Pfam" id="PF13635">
    <property type="entry name" value="DUF4143"/>
    <property type="match status" value="1"/>
</dbReference>
<gene>
    <name evidence="3" type="ORF">SAMN05444280_11327</name>
</gene>
<evidence type="ECO:0000259" key="1">
    <source>
        <dbReference type="Pfam" id="PF13173"/>
    </source>
</evidence>
<dbReference type="AlphaFoldDB" id="A0A1M6HBP6"/>
<evidence type="ECO:0008006" key="5">
    <source>
        <dbReference type="Google" id="ProtNLM"/>
    </source>
</evidence>
<evidence type="ECO:0000259" key="2">
    <source>
        <dbReference type="Pfam" id="PF13635"/>
    </source>
</evidence>